<dbReference type="OrthoDB" id="4726421at2"/>
<dbReference type="SMART" id="SM00827">
    <property type="entry name" value="PKS_AT"/>
    <property type="match status" value="1"/>
</dbReference>
<dbReference type="AlphaFoldDB" id="A0A1Q9LM00"/>
<dbReference type="Gene3D" id="3.40.366.10">
    <property type="entry name" value="Malonyl-Coenzyme A Acyl Carrier Protein, domain 2"/>
    <property type="match status" value="1"/>
</dbReference>
<dbReference type="Gene3D" id="3.30.70.250">
    <property type="entry name" value="Malonyl-CoA ACP transacylase, ACP-binding"/>
    <property type="match status" value="1"/>
</dbReference>
<feature type="region of interest" description="Disordered" evidence="3">
    <location>
        <begin position="434"/>
        <end position="461"/>
    </location>
</feature>
<dbReference type="InterPro" id="IPR050091">
    <property type="entry name" value="PKS_NRPS_Biosynth_Enz"/>
</dbReference>
<accession>A0A1Q9LM00</accession>
<dbReference type="Pfam" id="PF00698">
    <property type="entry name" value="Acyl_transf_1"/>
    <property type="match status" value="1"/>
</dbReference>
<protein>
    <recommendedName>
        <fullName evidence="4">Malonyl-CoA:ACP transacylase (MAT) domain-containing protein</fullName>
    </recommendedName>
</protein>
<gene>
    <name evidence="5" type="ORF">BJP25_19045</name>
</gene>
<keyword evidence="1" id="KW-0596">Phosphopantetheine</keyword>
<name>A0A1Q9LM00_9PSEU</name>
<dbReference type="EMBL" id="MKQR01000013">
    <property type="protein sequence ID" value="OLR93050.1"/>
    <property type="molecule type" value="Genomic_DNA"/>
</dbReference>
<organism evidence="5 6">
    <name type="scientific">Actinokineospora bangkokensis</name>
    <dbReference type="NCBI Taxonomy" id="1193682"/>
    <lineage>
        <taxon>Bacteria</taxon>
        <taxon>Bacillati</taxon>
        <taxon>Actinomycetota</taxon>
        <taxon>Actinomycetes</taxon>
        <taxon>Pseudonocardiales</taxon>
        <taxon>Pseudonocardiaceae</taxon>
        <taxon>Actinokineospora</taxon>
    </lineage>
</organism>
<evidence type="ECO:0000256" key="2">
    <source>
        <dbReference type="ARBA" id="ARBA00022553"/>
    </source>
</evidence>
<evidence type="ECO:0000313" key="5">
    <source>
        <dbReference type="EMBL" id="OLR93050.1"/>
    </source>
</evidence>
<dbReference type="Proteomes" id="UP000186040">
    <property type="component" value="Unassembled WGS sequence"/>
</dbReference>
<dbReference type="InterPro" id="IPR016036">
    <property type="entry name" value="Malonyl_transacylase_ACP-bd"/>
</dbReference>
<evidence type="ECO:0000259" key="4">
    <source>
        <dbReference type="SMART" id="SM00827"/>
    </source>
</evidence>
<dbReference type="Gene3D" id="3.30.70.3290">
    <property type="match status" value="1"/>
</dbReference>
<evidence type="ECO:0000256" key="3">
    <source>
        <dbReference type="SAM" id="MobiDB-lite"/>
    </source>
</evidence>
<dbReference type="PANTHER" id="PTHR43775">
    <property type="entry name" value="FATTY ACID SYNTHASE"/>
    <property type="match status" value="1"/>
</dbReference>
<dbReference type="InterPro" id="IPR016035">
    <property type="entry name" value="Acyl_Trfase/lysoPLipase"/>
</dbReference>
<keyword evidence="2" id="KW-0597">Phosphoprotein</keyword>
<evidence type="ECO:0000256" key="1">
    <source>
        <dbReference type="ARBA" id="ARBA00022450"/>
    </source>
</evidence>
<proteinExistence type="predicted"/>
<comment type="caution">
    <text evidence="5">The sequence shown here is derived from an EMBL/GenBank/DDBJ whole genome shotgun (WGS) entry which is preliminary data.</text>
</comment>
<dbReference type="STRING" id="1193682.BJP25_19045"/>
<dbReference type="RefSeq" id="WP_075975317.1">
    <property type="nucleotide sequence ID" value="NZ_MKQR01000013.1"/>
</dbReference>
<dbReference type="GO" id="GO:0006633">
    <property type="term" value="P:fatty acid biosynthetic process"/>
    <property type="evidence" value="ECO:0007669"/>
    <property type="project" value="TreeGrafter"/>
</dbReference>
<keyword evidence="6" id="KW-1185">Reference proteome</keyword>
<dbReference type="InterPro" id="IPR001227">
    <property type="entry name" value="Ac_transferase_dom_sf"/>
</dbReference>
<feature type="domain" description="Malonyl-CoA:ACP transacylase (MAT)" evidence="4">
    <location>
        <begin position="91"/>
        <end position="429"/>
    </location>
</feature>
<reference evidence="5 6" key="1">
    <citation type="submission" date="2016-10" db="EMBL/GenBank/DDBJ databases">
        <title>The Draft Genome Sequence of Actinokineospora bangkokensis 44EHWT reveals the biosynthetic pathway of antifungal compounds Thailandins with unusual extender unit butylmalonyl-CoA.</title>
        <authorList>
            <person name="Greule A."/>
            <person name="Intra B."/>
            <person name="Flemming S."/>
            <person name="Rommel M.G."/>
            <person name="Panbangred W."/>
            <person name="Bechthold A."/>
        </authorList>
    </citation>
    <scope>NUCLEOTIDE SEQUENCE [LARGE SCALE GENOMIC DNA]</scope>
    <source>
        <strain evidence="5 6">44EHW</strain>
    </source>
</reference>
<dbReference type="InterPro" id="IPR014043">
    <property type="entry name" value="Acyl_transferase_dom"/>
</dbReference>
<dbReference type="SUPFAM" id="SSF55048">
    <property type="entry name" value="Probable ACP-binding domain of malonyl-CoA ACP transacylase"/>
    <property type="match status" value="1"/>
</dbReference>
<evidence type="ECO:0000313" key="6">
    <source>
        <dbReference type="Proteomes" id="UP000186040"/>
    </source>
</evidence>
<dbReference type="SUPFAM" id="SSF52151">
    <property type="entry name" value="FabD/lysophospholipase-like"/>
    <property type="match status" value="1"/>
</dbReference>
<sequence>MTSTIARTTDLLVWSAADAAGLPAARAAVLDRLGSDPGGVAELARELRSRDHGPYRGALACHDVDQAVAALRRGRGLEGKHPAAERPLALLFSGVGEQFPGMAWDLHTTQPVFRAAAERCFAALGPLGDELRELLVRPPAPPAAPAGDLRAMLAAREVPQGPLSHTRLGQPAVFVVEHATAELLRSWGLVPEAVLGYSLGEYAAACAAGVLTPEDALRLVSWRAERIEELPEGGMLAVAAPRAEVEPWLGDAVDVSAVTGPHQTVVGGPAAAVAELAVRLTDAGVPFQRVGARHGFHTRTMAPLAAELRAWITGNATLSAPRTRLAANVTGTWATAAQATDPDYWARHLTHPVELLSGLGALWRDVDPVALELGPGEGLTAYARHHPACDRPRLARVQPTLTAAGAGTGTAALLTALGRLWTAGLRVDWARLDGAGGTEVTGSDSDSDSDKNSTENTGSAA</sequence>
<dbReference type="PANTHER" id="PTHR43775:SF37">
    <property type="entry name" value="SI:DKEY-61P9.11"/>
    <property type="match status" value="1"/>
</dbReference>
<dbReference type="GO" id="GO:0004312">
    <property type="term" value="F:fatty acid synthase activity"/>
    <property type="evidence" value="ECO:0007669"/>
    <property type="project" value="TreeGrafter"/>
</dbReference>